<dbReference type="AlphaFoldDB" id="W9G913"/>
<keyword evidence="2" id="KW-1185">Reference proteome</keyword>
<dbReference type="OrthoDB" id="4729899at2"/>
<proteinExistence type="predicted"/>
<evidence type="ECO:0008006" key="3">
    <source>
        <dbReference type="Google" id="ProtNLM"/>
    </source>
</evidence>
<dbReference type="STRING" id="1386089.N865_05310"/>
<evidence type="ECO:0000313" key="2">
    <source>
        <dbReference type="Proteomes" id="UP000019489"/>
    </source>
</evidence>
<dbReference type="RefSeq" id="WP_034803055.1">
    <property type="nucleotide sequence ID" value="NZ_AWSA01000010.1"/>
</dbReference>
<protein>
    <recommendedName>
        <fullName evidence="3">STAS/SEC14 domain-containing protein</fullName>
    </recommendedName>
</protein>
<evidence type="ECO:0000313" key="1">
    <source>
        <dbReference type="EMBL" id="EWT02505.1"/>
    </source>
</evidence>
<sequence length="121" mass="13376">MIQLLDSLPDNVIGLVAHGDVRAADYRKVVAPAVERALAHGENVRLLYVLGDDFISFSAGALRESPILGLARGGRWERIAVVTDTDWVNLAFKALGWLIPGEVRRFPSEQQQQAVIWLCEP</sequence>
<dbReference type="SUPFAM" id="SSF52091">
    <property type="entry name" value="SpoIIaa-like"/>
    <property type="match status" value="1"/>
</dbReference>
<dbReference type="Proteomes" id="UP000019489">
    <property type="component" value="Unassembled WGS sequence"/>
</dbReference>
<dbReference type="InterPro" id="IPR021866">
    <property type="entry name" value="SpoIIAA-like"/>
</dbReference>
<dbReference type="InterPro" id="IPR036513">
    <property type="entry name" value="STAS_dom_sf"/>
</dbReference>
<reference evidence="1 2" key="1">
    <citation type="submission" date="2013-08" db="EMBL/GenBank/DDBJ databases">
        <title>Intrasporangium oryzae NRRL B-24470.</title>
        <authorList>
            <person name="Liu H."/>
            <person name="Wang G."/>
        </authorList>
    </citation>
    <scope>NUCLEOTIDE SEQUENCE [LARGE SCALE GENOMIC DNA]</scope>
    <source>
        <strain evidence="1 2">NRRL B-24470</strain>
    </source>
</reference>
<dbReference type="EMBL" id="AWSA01000010">
    <property type="protein sequence ID" value="EWT02505.1"/>
    <property type="molecule type" value="Genomic_DNA"/>
</dbReference>
<dbReference type="Gene3D" id="3.40.50.10600">
    <property type="entry name" value="SpoIIaa-like domains"/>
    <property type="match status" value="1"/>
</dbReference>
<dbReference type="eggNOG" id="ENOG5032Z4S">
    <property type="taxonomic scope" value="Bacteria"/>
</dbReference>
<name>W9G913_9MICO</name>
<dbReference type="Pfam" id="PF11964">
    <property type="entry name" value="SpoIIAA-like"/>
    <property type="match status" value="1"/>
</dbReference>
<accession>W9G913</accession>
<organism evidence="1 2">
    <name type="scientific">Intrasporangium oryzae NRRL B-24470</name>
    <dbReference type="NCBI Taxonomy" id="1386089"/>
    <lineage>
        <taxon>Bacteria</taxon>
        <taxon>Bacillati</taxon>
        <taxon>Actinomycetota</taxon>
        <taxon>Actinomycetes</taxon>
        <taxon>Micrococcales</taxon>
        <taxon>Intrasporangiaceae</taxon>
        <taxon>Intrasporangium</taxon>
    </lineage>
</organism>
<comment type="caution">
    <text evidence="1">The sequence shown here is derived from an EMBL/GenBank/DDBJ whole genome shotgun (WGS) entry which is preliminary data.</text>
</comment>
<gene>
    <name evidence="1" type="ORF">N865_05310</name>
</gene>
<dbReference type="InterPro" id="IPR038396">
    <property type="entry name" value="SpoIIAA-like_sf"/>
</dbReference>